<dbReference type="SUPFAM" id="SSF51197">
    <property type="entry name" value="Clavaminate synthase-like"/>
    <property type="match status" value="1"/>
</dbReference>
<feature type="compositionally biased region" description="Basic and acidic residues" evidence="7">
    <location>
        <begin position="381"/>
        <end position="400"/>
    </location>
</feature>
<evidence type="ECO:0000256" key="2">
    <source>
        <dbReference type="ARBA" id="ARBA00005896"/>
    </source>
</evidence>
<dbReference type="PANTHER" id="PTHR30468">
    <property type="entry name" value="ALPHA-KETOGLUTARATE-DEPENDENT SULFONATE DIOXYGENASE"/>
    <property type="match status" value="1"/>
</dbReference>
<proteinExistence type="inferred from homology"/>
<evidence type="ECO:0000313" key="9">
    <source>
        <dbReference type="EMBL" id="KAF4626679.1"/>
    </source>
</evidence>
<reference evidence="9 10" key="1">
    <citation type="submission" date="2020-03" db="EMBL/GenBank/DDBJ databases">
        <title>Draft Genome Sequence of Cudoniella acicularis.</title>
        <authorList>
            <person name="Buettner E."/>
            <person name="Kellner H."/>
        </authorList>
    </citation>
    <scope>NUCLEOTIDE SEQUENCE [LARGE SCALE GENOMIC DNA]</scope>
    <source>
        <strain evidence="9 10">DSM 108380</strain>
    </source>
</reference>
<dbReference type="PANTHER" id="PTHR30468:SF10">
    <property type="entry name" value="TAUD_TFDA-LIKE DOMAIN-CONTAINING PROTEIN"/>
    <property type="match status" value="1"/>
</dbReference>
<evidence type="ECO:0000313" key="10">
    <source>
        <dbReference type="Proteomes" id="UP000566819"/>
    </source>
</evidence>
<comment type="caution">
    <text evidence="9">The sequence shown here is derived from an EMBL/GenBank/DDBJ whole genome shotgun (WGS) entry which is preliminary data.</text>
</comment>
<dbReference type="Pfam" id="PF02668">
    <property type="entry name" value="TauD"/>
    <property type="match status" value="1"/>
</dbReference>
<dbReference type="Proteomes" id="UP000566819">
    <property type="component" value="Unassembled WGS sequence"/>
</dbReference>
<feature type="region of interest" description="Disordered" evidence="7">
    <location>
        <begin position="377"/>
        <end position="400"/>
    </location>
</feature>
<dbReference type="OrthoDB" id="10257314at2759"/>
<keyword evidence="5" id="KW-0560">Oxidoreductase</keyword>
<accession>A0A8H4RDF0</accession>
<comment type="similarity">
    <text evidence="2">Belongs to the TfdA dioxygenase family.</text>
</comment>
<keyword evidence="4" id="KW-0223">Dioxygenase</keyword>
<dbReference type="Gene3D" id="3.60.130.10">
    <property type="entry name" value="Clavaminate synthase-like"/>
    <property type="match status" value="1"/>
</dbReference>
<evidence type="ECO:0000256" key="5">
    <source>
        <dbReference type="ARBA" id="ARBA00023002"/>
    </source>
</evidence>
<dbReference type="InterPro" id="IPR051323">
    <property type="entry name" value="AtsK-like"/>
</dbReference>
<feature type="domain" description="TauD/TfdA-like" evidence="8">
    <location>
        <begin position="72"/>
        <end position="372"/>
    </location>
</feature>
<comment type="cofactor">
    <cofactor evidence="1">
        <name>Fe(2+)</name>
        <dbReference type="ChEBI" id="CHEBI:29033"/>
    </cofactor>
</comment>
<name>A0A8H4RDF0_9HELO</name>
<evidence type="ECO:0000256" key="7">
    <source>
        <dbReference type="SAM" id="MobiDB-lite"/>
    </source>
</evidence>
<gene>
    <name evidence="9" type="ORF">G7Y89_g11478</name>
</gene>
<sequence>MAPSVAEAVSQTVDQVQEKISSKPLPETAIPIREENEAAPAVKAPAVQEPHLETAHKEPLKLSGALDHFESFDVTPVIGREFIGANLAKWLRAPNSDELIRDLAITISQRGVVFFRKQDEITDDLQKELVQRLGELSGKPETSKLHIHPVANSGRELGGKDDEISIISSEQAKKIYKDRFLLQAERKQSGKEGWHSDITFEPIPSDYALLRLTQLPKTGGDTLWASGYEVYDRISTPLQKFFESLTATYAQPGFKEAADKNGFKLFVEPRGAPENVGDVLEAIHPVVRTNPVTGWKSIFALGHHVQHINGLTAGESKRFLDWFLRLVVDNHDLQVRHRWQNANDLAIWDNRSVYHAATPDYFDQNVGERLGHRSVSLGEKPYFDPKSTGRREALEASQKE</sequence>
<dbReference type="InterPro" id="IPR003819">
    <property type="entry name" value="TauD/TfdA-like"/>
</dbReference>
<evidence type="ECO:0000256" key="3">
    <source>
        <dbReference type="ARBA" id="ARBA00022723"/>
    </source>
</evidence>
<evidence type="ECO:0000259" key="8">
    <source>
        <dbReference type="Pfam" id="PF02668"/>
    </source>
</evidence>
<keyword evidence="3" id="KW-0479">Metal-binding</keyword>
<evidence type="ECO:0000256" key="6">
    <source>
        <dbReference type="ARBA" id="ARBA00023004"/>
    </source>
</evidence>
<dbReference type="InterPro" id="IPR042098">
    <property type="entry name" value="TauD-like_sf"/>
</dbReference>
<dbReference type="GO" id="GO:0016706">
    <property type="term" value="F:2-oxoglutarate-dependent dioxygenase activity"/>
    <property type="evidence" value="ECO:0007669"/>
    <property type="project" value="TreeGrafter"/>
</dbReference>
<evidence type="ECO:0000256" key="4">
    <source>
        <dbReference type="ARBA" id="ARBA00022964"/>
    </source>
</evidence>
<keyword evidence="10" id="KW-1185">Reference proteome</keyword>
<protein>
    <recommendedName>
        <fullName evidence="8">TauD/TfdA-like domain-containing protein</fullName>
    </recommendedName>
</protein>
<dbReference type="GO" id="GO:0005737">
    <property type="term" value="C:cytoplasm"/>
    <property type="evidence" value="ECO:0007669"/>
    <property type="project" value="TreeGrafter"/>
</dbReference>
<dbReference type="GO" id="GO:0046872">
    <property type="term" value="F:metal ion binding"/>
    <property type="evidence" value="ECO:0007669"/>
    <property type="project" value="UniProtKB-KW"/>
</dbReference>
<dbReference type="FunFam" id="3.60.130.10:FF:000005">
    <property type="entry name" value="TfdA family taurine dioxygenase"/>
    <property type="match status" value="1"/>
</dbReference>
<evidence type="ECO:0000256" key="1">
    <source>
        <dbReference type="ARBA" id="ARBA00001954"/>
    </source>
</evidence>
<organism evidence="9 10">
    <name type="scientific">Cudoniella acicularis</name>
    <dbReference type="NCBI Taxonomy" id="354080"/>
    <lineage>
        <taxon>Eukaryota</taxon>
        <taxon>Fungi</taxon>
        <taxon>Dikarya</taxon>
        <taxon>Ascomycota</taxon>
        <taxon>Pezizomycotina</taxon>
        <taxon>Leotiomycetes</taxon>
        <taxon>Helotiales</taxon>
        <taxon>Tricladiaceae</taxon>
        <taxon>Cudoniella</taxon>
    </lineage>
</organism>
<keyword evidence="6" id="KW-0408">Iron</keyword>
<dbReference type="EMBL" id="JAAMPI010001106">
    <property type="protein sequence ID" value="KAF4626679.1"/>
    <property type="molecule type" value="Genomic_DNA"/>
</dbReference>
<dbReference type="AlphaFoldDB" id="A0A8H4RDF0"/>